<dbReference type="EMBL" id="PDCK01000044">
    <property type="protein sequence ID" value="PRQ25153.1"/>
    <property type="molecule type" value="Genomic_DNA"/>
</dbReference>
<keyword evidence="1" id="KW-0472">Membrane</keyword>
<evidence type="ECO:0000256" key="1">
    <source>
        <dbReference type="SAM" id="Phobius"/>
    </source>
</evidence>
<feature type="transmembrane region" description="Helical" evidence="1">
    <location>
        <begin position="16"/>
        <end position="38"/>
    </location>
</feature>
<organism evidence="2 3">
    <name type="scientific">Rosa chinensis</name>
    <name type="common">China rose</name>
    <dbReference type="NCBI Taxonomy" id="74649"/>
    <lineage>
        <taxon>Eukaryota</taxon>
        <taxon>Viridiplantae</taxon>
        <taxon>Streptophyta</taxon>
        <taxon>Embryophyta</taxon>
        <taxon>Tracheophyta</taxon>
        <taxon>Spermatophyta</taxon>
        <taxon>Magnoliopsida</taxon>
        <taxon>eudicotyledons</taxon>
        <taxon>Gunneridae</taxon>
        <taxon>Pentapetalae</taxon>
        <taxon>rosids</taxon>
        <taxon>fabids</taxon>
        <taxon>Rosales</taxon>
        <taxon>Rosaceae</taxon>
        <taxon>Rosoideae</taxon>
        <taxon>Rosoideae incertae sedis</taxon>
        <taxon>Rosa</taxon>
    </lineage>
</organism>
<dbReference type="Gramene" id="PRQ25153">
    <property type="protein sequence ID" value="PRQ25153"/>
    <property type="gene ID" value="RchiOBHm_Chr6g0280501"/>
</dbReference>
<keyword evidence="1" id="KW-1133">Transmembrane helix</keyword>
<comment type="caution">
    <text evidence="2">The sequence shown here is derived from an EMBL/GenBank/DDBJ whole genome shotgun (WGS) entry which is preliminary data.</text>
</comment>
<reference evidence="2 3" key="1">
    <citation type="journal article" date="2018" name="Nat. Genet.">
        <title>The Rosa genome provides new insights in the design of modern roses.</title>
        <authorList>
            <person name="Bendahmane M."/>
        </authorList>
    </citation>
    <scope>NUCLEOTIDE SEQUENCE [LARGE SCALE GENOMIC DNA]</scope>
    <source>
        <strain evidence="3">cv. Old Blush</strain>
    </source>
</reference>
<feature type="transmembrane region" description="Helical" evidence="1">
    <location>
        <begin position="50"/>
        <end position="71"/>
    </location>
</feature>
<evidence type="ECO:0000313" key="2">
    <source>
        <dbReference type="EMBL" id="PRQ25153.1"/>
    </source>
</evidence>
<evidence type="ECO:0000313" key="3">
    <source>
        <dbReference type="Proteomes" id="UP000238479"/>
    </source>
</evidence>
<proteinExistence type="predicted"/>
<protein>
    <submittedName>
        <fullName evidence="2">Uncharacterized protein</fullName>
    </submittedName>
</protein>
<keyword evidence="1" id="KW-0812">Transmembrane</keyword>
<sequence length="81" mass="9373">MGSHCYILDSLKELRLLQLCYTFWLTLALNFSSGSHFIKARASLSKLSSLSFQFLCSNLHGDFIFWVPFLFNKDFAFLLIV</sequence>
<dbReference type="Proteomes" id="UP000238479">
    <property type="component" value="Chromosome 6"/>
</dbReference>
<accession>A0A2P6PT84</accession>
<dbReference type="AlphaFoldDB" id="A0A2P6PT84"/>
<keyword evidence="3" id="KW-1185">Reference proteome</keyword>
<name>A0A2P6PT84_ROSCH</name>
<gene>
    <name evidence="2" type="ORF">RchiOBHm_Chr6g0280501</name>
</gene>